<gene>
    <name evidence="6" type="ORF">CPB83DRAFT_801703</name>
</gene>
<keyword evidence="7" id="KW-1185">Reference proteome</keyword>
<dbReference type="PANTHER" id="PTHR46347:SF1">
    <property type="entry name" value="RING_FYVE_PHD ZINC FINGER SUPERFAMILY PROTEIN"/>
    <property type="match status" value="1"/>
</dbReference>
<evidence type="ECO:0000256" key="1">
    <source>
        <dbReference type="ARBA" id="ARBA00022723"/>
    </source>
</evidence>
<feature type="transmembrane region" description="Helical" evidence="4">
    <location>
        <begin position="79"/>
        <end position="104"/>
    </location>
</feature>
<keyword evidence="1" id="KW-0479">Metal-binding</keyword>
<feature type="domain" description="RING-CH-type" evidence="5">
    <location>
        <begin position="1"/>
        <end position="67"/>
    </location>
</feature>
<dbReference type="Pfam" id="PF12906">
    <property type="entry name" value="RINGv"/>
    <property type="match status" value="1"/>
</dbReference>
<keyword evidence="3" id="KW-0862">Zinc</keyword>
<dbReference type="PROSITE" id="PS51292">
    <property type="entry name" value="ZF_RING_CH"/>
    <property type="match status" value="1"/>
</dbReference>
<sequence>MSEKQCRICREGVSAERYSGRLIRPCLCKDSMISYAHIECLIRWRNKSASSSSFFACPQCHYKYRCARTRVSGLAGNKVVIGGLSGLLFTCIVMVASFITTYFMDALEEPSSYSGYFFYVSPFAVAQDLMTAAFRVIRDGQLDEILSQPVVQSPRSNMSSSHYTPPGILRRFIHHFLIGLPLVGAGSIVHVLITLGMLAPAQFIARYRAVRSRRSSSKDVAALIVIALLAAGAIRALFQVYRLTERISRQALLRIEKVILEVN</sequence>
<feature type="transmembrane region" description="Helical" evidence="4">
    <location>
        <begin position="220"/>
        <end position="238"/>
    </location>
</feature>
<comment type="caution">
    <text evidence="6">The sequence shown here is derived from an EMBL/GenBank/DDBJ whole genome shotgun (WGS) entry which is preliminary data.</text>
</comment>
<dbReference type="GO" id="GO:0008270">
    <property type="term" value="F:zinc ion binding"/>
    <property type="evidence" value="ECO:0007669"/>
    <property type="project" value="UniProtKB-KW"/>
</dbReference>
<evidence type="ECO:0000256" key="3">
    <source>
        <dbReference type="ARBA" id="ARBA00022833"/>
    </source>
</evidence>
<evidence type="ECO:0000313" key="7">
    <source>
        <dbReference type="Proteomes" id="UP000807306"/>
    </source>
</evidence>
<dbReference type="PANTHER" id="PTHR46347">
    <property type="entry name" value="RING/FYVE/PHD ZINC FINGER SUPERFAMILY PROTEIN"/>
    <property type="match status" value="1"/>
</dbReference>
<accession>A0A9P6EUB5</accession>
<evidence type="ECO:0000313" key="6">
    <source>
        <dbReference type="EMBL" id="KAF9535387.1"/>
    </source>
</evidence>
<dbReference type="SUPFAM" id="SSF57850">
    <property type="entry name" value="RING/U-box"/>
    <property type="match status" value="1"/>
</dbReference>
<keyword evidence="4" id="KW-0472">Membrane</keyword>
<dbReference type="SMART" id="SM00744">
    <property type="entry name" value="RINGv"/>
    <property type="match status" value="1"/>
</dbReference>
<evidence type="ECO:0000256" key="2">
    <source>
        <dbReference type="ARBA" id="ARBA00022771"/>
    </source>
</evidence>
<dbReference type="EMBL" id="MU157824">
    <property type="protein sequence ID" value="KAF9535387.1"/>
    <property type="molecule type" value="Genomic_DNA"/>
</dbReference>
<keyword evidence="4" id="KW-1133">Transmembrane helix</keyword>
<reference evidence="6" key="1">
    <citation type="submission" date="2020-11" db="EMBL/GenBank/DDBJ databases">
        <authorList>
            <consortium name="DOE Joint Genome Institute"/>
            <person name="Ahrendt S."/>
            <person name="Riley R."/>
            <person name="Andreopoulos W."/>
            <person name="Labutti K."/>
            <person name="Pangilinan J."/>
            <person name="Ruiz-Duenas F.J."/>
            <person name="Barrasa J.M."/>
            <person name="Sanchez-Garcia M."/>
            <person name="Camarero S."/>
            <person name="Miyauchi S."/>
            <person name="Serrano A."/>
            <person name="Linde D."/>
            <person name="Babiker R."/>
            <person name="Drula E."/>
            <person name="Ayuso-Fernandez I."/>
            <person name="Pacheco R."/>
            <person name="Padilla G."/>
            <person name="Ferreira P."/>
            <person name="Barriuso J."/>
            <person name="Kellner H."/>
            <person name="Castanera R."/>
            <person name="Alfaro M."/>
            <person name="Ramirez L."/>
            <person name="Pisabarro A.G."/>
            <person name="Kuo A."/>
            <person name="Tritt A."/>
            <person name="Lipzen A."/>
            <person name="He G."/>
            <person name="Yan M."/>
            <person name="Ng V."/>
            <person name="Cullen D."/>
            <person name="Martin F."/>
            <person name="Rosso M.-N."/>
            <person name="Henrissat B."/>
            <person name="Hibbett D."/>
            <person name="Martinez A.T."/>
            <person name="Grigoriev I.V."/>
        </authorList>
    </citation>
    <scope>NUCLEOTIDE SEQUENCE</scope>
    <source>
        <strain evidence="6">CBS 506.95</strain>
    </source>
</reference>
<proteinExistence type="predicted"/>
<protein>
    <recommendedName>
        <fullName evidence="5">RING-CH-type domain-containing protein</fullName>
    </recommendedName>
</protein>
<dbReference type="OrthoDB" id="264354at2759"/>
<name>A0A9P6EUB5_9AGAR</name>
<dbReference type="Proteomes" id="UP000807306">
    <property type="component" value="Unassembled WGS sequence"/>
</dbReference>
<dbReference type="InterPro" id="IPR013083">
    <property type="entry name" value="Znf_RING/FYVE/PHD"/>
</dbReference>
<evidence type="ECO:0000256" key="4">
    <source>
        <dbReference type="SAM" id="Phobius"/>
    </source>
</evidence>
<organism evidence="6 7">
    <name type="scientific">Crepidotus variabilis</name>
    <dbReference type="NCBI Taxonomy" id="179855"/>
    <lineage>
        <taxon>Eukaryota</taxon>
        <taxon>Fungi</taxon>
        <taxon>Dikarya</taxon>
        <taxon>Basidiomycota</taxon>
        <taxon>Agaricomycotina</taxon>
        <taxon>Agaricomycetes</taxon>
        <taxon>Agaricomycetidae</taxon>
        <taxon>Agaricales</taxon>
        <taxon>Agaricineae</taxon>
        <taxon>Crepidotaceae</taxon>
        <taxon>Crepidotus</taxon>
    </lineage>
</organism>
<dbReference type="InterPro" id="IPR011016">
    <property type="entry name" value="Znf_RING-CH"/>
</dbReference>
<dbReference type="Gene3D" id="3.30.40.10">
    <property type="entry name" value="Zinc/RING finger domain, C3HC4 (zinc finger)"/>
    <property type="match status" value="1"/>
</dbReference>
<dbReference type="CDD" id="cd16495">
    <property type="entry name" value="RING_CH-C4HC3_MARCH"/>
    <property type="match status" value="1"/>
</dbReference>
<dbReference type="AlphaFoldDB" id="A0A9P6EUB5"/>
<keyword evidence="4" id="KW-0812">Transmembrane</keyword>
<keyword evidence="2" id="KW-0863">Zinc-finger</keyword>
<feature type="transmembrane region" description="Helical" evidence="4">
    <location>
        <begin position="176"/>
        <end position="200"/>
    </location>
</feature>
<evidence type="ECO:0000259" key="5">
    <source>
        <dbReference type="PROSITE" id="PS51292"/>
    </source>
</evidence>